<evidence type="ECO:0000313" key="2">
    <source>
        <dbReference type="Proteomes" id="UP000789706"/>
    </source>
</evidence>
<organism evidence="1 2">
    <name type="scientific">Diversispora eburnea</name>
    <dbReference type="NCBI Taxonomy" id="1213867"/>
    <lineage>
        <taxon>Eukaryota</taxon>
        <taxon>Fungi</taxon>
        <taxon>Fungi incertae sedis</taxon>
        <taxon>Mucoromycota</taxon>
        <taxon>Glomeromycotina</taxon>
        <taxon>Glomeromycetes</taxon>
        <taxon>Diversisporales</taxon>
        <taxon>Diversisporaceae</taxon>
        <taxon>Diversispora</taxon>
    </lineage>
</organism>
<proteinExistence type="predicted"/>
<dbReference type="AlphaFoldDB" id="A0A9N9FBW3"/>
<dbReference type="EMBL" id="CAJVPK010000541">
    <property type="protein sequence ID" value="CAG8524017.1"/>
    <property type="molecule type" value="Genomic_DNA"/>
</dbReference>
<reference evidence="1" key="1">
    <citation type="submission" date="2021-06" db="EMBL/GenBank/DDBJ databases">
        <authorList>
            <person name="Kallberg Y."/>
            <person name="Tangrot J."/>
            <person name="Rosling A."/>
        </authorList>
    </citation>
    <scope>NUCLEOTIDE SEQUENCE</scope>
    <source>
        <strain evidence="1">AZ414A</strain>
    </source>
</reference>
<dbReference type="Proteomes" id="UP000789706">
    <property type="component" value="Unassembled WGS sequence"/>
</dbReference>
<gene>
    <name evidence="1" type="ORF">DEBURN_LOCUS5808</name>
</gene>
<evidence type="ECO:0000313" key="1">
    <source>
        <dbReference type="EMBL" id="CAG8524017.1"/>
    </source>
</evidence>
<dbReference type="OrthoDB" id="2440501at2759"/>
<name>A0A9N9FBW3_9GLOM</name>
<comment type="caution">
    <text evidence="1">The sequence shown here is derived from an EMBL/GenBank/DDBJ whole genome shotgun (WGS) entry which is preliminary data.</text>
</comment>
<sequence length="142" mass="16387">MVNSYNLYSITYQPNPSAASLQHNFQIPSRIAEREFITEALKIYDEKALLKPLKDNSVVHSNEEALKQTFMNTLILTLHADIEPDFRYGECQIGRSSRWLQEVTNVSLSLLEKSEDEILSLEISDKYIKNQKTVREAFGMED</sequence>
<protein>
    <submittedName>
        <fullName evidence="1">6000_t:CDS:1</fullName>
    </submittedName>
</protein>
<keyword evidence="2" id="KW-1185">Reference proteome</keyword>
<accession>A0A9N9FBW3</accession>